<dbReference type="eggNOG" id="COG1136">
    <property type="taxonomic scope" value="Bacteria"/>
</dbReference>
<dbReference type="PANTHER" id="PTHR24220">
    <property type="entry name" value="IMPORT ATP-BINDING PROTEIN"/>
    <property type="match status" value="1"/>
</dbReference>
<dbReference type="PROSITE" id="PS00211">
    <property type="entry name" value="ABC_TRANSPORTER_1"/>
    <property type="match status" value="1"/>
</dbReference>
<dbReference type="InterPro" id="IPR003593">
    <property type="entry name" value="AAA+_ATPase"/>
</dbReference>
<dbReference type="AlphaFoldDB" id="E3H7S6"/>
<organism evidence="5 6">
    <name type="scientific">Ilyobacter polytropus (strain ATCC 51220 / DSM 2926 / LMG 16218 / CuHBu1)</name>
    <dbReference type="NCBI Taxonomy" id="572544"/>
    <lineage>
        <taxon>Bacteria</taxon>
        <taxon>Fusobacteriati</taxon>
        <taxon>Fusobacteriota</taxon>
        <taxon>Fusobacteriia</taxon>
        <taxon>Fusobacteriales</taxon>
        <taxon>Fusobacteriaceae</taxon>
        <taxon>Ilyobacter</taxon>
    </lineage>
</organism>
<dbReference type="GO" id="GO:0098796">
    <property type="term" value="C:membrane protein complex"/>
    <property type="evidence" value="ECO:0007669"/>
    <property type="project" value="UniProtKB-ARBA"/>
</dbReference>
<evidence type="ECO:0000256" key="3">
    <source>
        <dbReference type="ARBA" id="ARBA00022840"/>
    </source>
</evidence>
<dbReference type="PROSITE" id="PS50893">
    <property type="entry name" value="ABC_TRANSPORTER_2"/>
    <property type="match status" value="1"/>
</dbReference>
<keyword evidence="6" id="KW-1185">Reference proteome</keyword>
<dbReference type="Proteomes" id="UP000006875">
    <property type="component" value="Chromosome"/>
</dbReference>
<gene>
    <name evidence="5" type="ordered locus">Ilyop_0872</name>
</gene>
<dbReference type="STRING" id="572544.Ilyop_0872"/>
<feature type="domain" description="ABC transporter" evidence="4">
    <location>
        <begin position="10"/>
        <end position="240"/>
    </location>
</feature>
<dbReference type="GO" id="GO:0005524">
    <property type="term" value="F:ATP binding"/>
    <property type="evidence" value="ECO:0007669"/>
    <property type="project" value="UniProtKB-KW"/>
</dbReference>
<proteinExistence type="predicted"/>
<dbReference type="InterPro" id="IPR017911">
    <property type="entry name" value="MacB-like_ATP-bd"/>
</dbReference>
<dbReference type="HOGENOM" id="CLU_000604_1_22_0"/>
<dbReference type="CDD" id="cd03255">
    <property type="entry name" value="ABC_MJ0796_LolCDE_FtsE"/>
    <property type="match status" value="1"/>
</dbReference>
<dbReference type="GO" id="GO:0005886">
    <property type="term" value="C:plasma membrane"/>
    <property type="evidence" value="ECO:0007669"/>
    <property type="project" value="TreeGrafter"/>
</dbReference>
<dbReference type="EMBL" id="CP002281">
    <property type="protein sequence ID" value="ADO82658.1"/>
    <property type="molecule type" value="Genomic_DNA"/>
</dbReference>
<dbReference type="SUPFAM" id="SSF52540">
    <property type="entry name" value="P-loop containing nucleoside triphosphate hydrolases"/>
    <property type="match status" value="1"/>
</dbReference>
<dbReference type="FunFam" id="3.40.50.300:FF:000032">
    <property type="entry name" value="Export ABC transporter ATP-binding protein"/>
    <property type="match status" value="1"/>
</dbReference>
<keyword evidence="3" id="KW-0067">ATP-binding</keyword>
<evidence type="ECO:0000313" key="6">
    <source>
        <dbReference type="Proteomes" id="UP000006875"/>
    </source>
</evidence>
<dbReference type="PANTHER" id="PTHR24220:SF86">
    <property type="entry name" value="ABC TRANSPORTER ABCH.1"/>
    <property type="match status" value="1"/>
</dbReference>
<dbReference type="InterPro" id="IPR015854">
    <property type="entry name" value="ABC_transpr_LolD-like"/>
</dbReference>
<evidence type="ECO:0000313" key="5">
    <source>
        <dbReference type="EMBL" id="ADO82658.1"/>
    </source>
</evidence>
<evidence type="ECO:0000256" key="1">
    <source>
        <dbReference type="ARBA" id="ARBA00022448"/>
    </source>
</evidence>
<dbReference type="SMART" id="SM00382">
    <property type="entry name" value="AAA"/>
    <property type="match status" value="1"/>
</dbReference>
<sequence>MNYSSKKNVIEINNLNKTYVTGDISLKALDNVSFVVKEGEFVAIMGPSGSGKSTMMNILGCLDHTTEGEYKLSGVSIEDLDENQLAGIRNNKIGFVFQSFNLLPKLKAWENVALPLVYSGVHAHERKKRAVKALEGVGLGDRVDHKPNELSGGQRQRAALARALVTNPSIILADEPTGNLDSKSEEEVLEIFKGLNNKGVTIVMVTHEDNVATHCKRIIRFRDGKIIKDEVTDYEFYRDF</sequence>
<dbReference type="OrthoDB" id="9802264at2"/>
<protein>
    <submittedName>
        <fullName evidence="5">ABC transporter related protein</fullName>
    </submittedName>
</protein>
<dbReference type="GO" id="GO:0022857">
    <property type="term" value="F:transmembrane transporter activity"/>
    <property type="evidence" value="ECO:0007669"/>
    <property type="project" value="UniProtKB-ARBA"/>
</dbReference>
<dbReference type="InterPro" id="IPR027417">
    <property type="entry name" value="P-loop_NTPase"/>
</dbReference>
<evidence type="ECO:0000259" key="4">
    <source>
        <dbReference type="PROSITE" id="PS50893"/>
    </source>
</evidence>
<name>E3H7S6_ILYPC</name>
<keyword evidence="2" id="KW-0547">Nucleotide-binding</keyword>
<dbReference type="InterPro" id="IPR017871">
    <property type="entry name" value="ABC_transporter-like_CS"/>
</dbReference>
<evidence type="ECO:0000256" key="2">
    <source>
        <dbReference type="ARBA" id="ARBA00022741"/>
    </source>
</evidence>
<accession>E3H7S6</accession>
<reference evidence="5 6" key="1">
    <citation type="journal article" date="2010" name="Stand. Genomic Sci.">
        <title>Complete genome sequence of Ilyobacter polytropus type strain (CuHbu1).</title>
        <authorList>
            <person name="Sikorski J."/>
            <person name="Chertkov O."/>
            <person name="Lapidus A."/>
            <person name="Nolan M."/>
            <person name="Lucas S."/>
            <person name="Del Rio T.G."/>
            <person name="Tice H."/>
            <person name="Cheng J.F."/>
            <person name="Tapia R."/>
            <person name="Han C."/>
            <person name="Goodwin L."/>
            <person name="Pitluck S."/>
            <person name="Liolios K."/>
            <person name="Ivanova N."/>
            <person name="Mavromatis K."/>
            <person name="Mikhailova N."/>
            <person name="Pati A."/>
            <person name="Chen A."/>
            <person name="Palaniappan K."/>
            <person name="Land M."/>
            <person name="Hauser L."/>
            <person name="Chang Y.J."/>
            <person name="Jeffries C.D."/>
            <person name="Brambilla E."/>
            <person name="Yasawong M."/>
            <person name="Rohde M."/>
            <person name="Pukall R."/>
            <person name="Spring S."/>
            <person name="Goker M."/>
            <person name="Woyke T."/>
            <person name="Bristow J."/>
            <person name="Eisen J.A."/>
            <person name="Markowitz V."/>
            <person name="Hugenholtz P."/>
            <person name="Kyrpides N.C."/>
            <person name="Klenk H.P."/>
        </authorList>
    </citation>
    <scope>NUCLEOTIDE SEQUENCE [LARGE SCALE GENOMIC DNA]</scope>
    <source>
        <strain evidence="6">ATCC 51220 / DSM 2926 / LMG 16218 / CuHBu1</strain>
    </source>
</reference>
<keyword evidence="1" id="KW-0813">Transport</keyword>
<dbReference type="KEGG" id="ipo:Ilyop_0872"/>
<dbReference type="Pfam" id="PF00005">
    <property type="entry name" value="ABC_tran"/>
    <property type="match status" value="1"/>
</dbReference>
<dbReference type="GO" id="GO:0016887">
    <property type="term" value="F:ATP hydrolysis activity"/>
    <property type="evidence" value="ECO:0007669"/>
    <property type="project" value="InterPro"/>
</dbReference>
<dbReference type="InterPro" id="IPR003439">
    <property type="entry name" value="ABC_transporter-like_ATP-bd"/>
</dbReference>
<dbReference type="Gene3D" id="3.40.50.300">
    <property type="entry name" value="P-loop containing nucleotide triphosphate hydrolases"/>
    <property type="match status" value="1"/>
</dbReference>
<dbReference type="RefSeq" id="WP_013387328.1">
    <property type="nucleotide sequence ID" value="NC_014632.1"/>
</dbReference>